<dbReference type="PANTHER" id="PTHR47371">
    <property type="entry name" value="LIPOTEICHOIC ACID SYNTHASE"/>
    <property type="match status" value="1"/>
</dbReference>
<keyword evidence="10" id="KW-1185">Reference proteome</keyword>
<dbReference type="SUPFAM" id="SSF53649">
    <property type="entry name" value="Alkaline phosphatase-like"/>
    <property type="match status" value="1"/>
</dbReference>
<organism evidence="9 10">
    <name type="scientific">Lacrimispora sphenoides JCM 1415</name>
    <dbReference type="NCBI Taxonomy" id="1297793"/>
    <lineage>
        <taxon>Bacteria</taxon>
        <taxon>Bacillati</taxon>
        <taxon>Bacillota</taxon>
        <taxon>Clostridia</taxon>
        <taxon>Lachnospirales</taxon>
        <taxon>Lachnospiraceae</taxon>
        <taxon>Lacrimispora</taxon>
    </lineage>
</organism>
<keyword evidence="6 7" id="KW-0472">Membrane</keyword>
<feature type="transmembrane region" description="Helical" evidence="7">
    <location>
        <begin position="45"/>
        <end position="65"/>
    </location>
</feature>
<keyword evidence="5 7" id="KW-1133">Transmembrane helix</keyword>
<evidence type="ECO:0000256" key="4">
    <source>
        <dbReference type="ARBA" id="ARBA00022692"/>
    </source>
</evidence>
<protein>
    <submittedName>
        <fullName evidence="9">Phosphoglycerol transferase MdoB</fullName>
    </submittedName>
</protein>
<evidence type="ECO:0000259" key="8">
    <source>
        <dbReference type="Pfam" id="PF00884"/>
    </source>
</evidence>
<feature type="domain" description="Sulfatase N-terminal" evidence="8">
    <location>
        <begin position="252"/>
        <end position="547"/>
    </location>
</feature>
<proteinExistence type="predicted"/>
<keyword evidence="9" id="KW-0808">Transferase</keyword>
<evidence type="ECO:0000256" key="5">
    <source>
        <dbReference type="ARBA" id="ARBA00022989"/>
    </source>
</evidence>
<feature type="transmembrane region" description="Helical" evidence="7">
    <location>
        <begin position="72"/>
        <end position="90"/>
    </location>
</feature>
<dbReference type="Pfam" id="PF00884">
    <property type="entry name" value="Sulfatase"/>
    <property type="match status" value="1"/>
</dbReference>
<feature type="transmembrane region" description="Helical" evidence="7">
    <location>
        <begin position="12"/>
        <end position="33"/>
    </location>
</feature>
<feature type="transmembrane region" description="Helical" evidence="7">
    <location>
        <begin position="124"/>
        <end position="145"/>
    </location>
</feature>
<gene>
    <name evidence="9" type="ORF">SAMN02745906_4627</name>
</gene>
<dbReference type="PANTHER" id="PTHR47371:SF3">
    <property type="entry name" value="PHOSPHOGLYCEROL TRANSFERASE I"/>
    <property type="match status" value="1"/>
</dbReference>
<evidence type="ECO:0000256" key="1">
    <source>
        <dbReference type="ARBA" id="ARBA00004651"/>
    </source>
</evidence>
<dbReference type="InterPro" id="IPR050448">
    <property type="entry name" value="OpgB/LTA_synthase_biosynth"/>
</dbReference>
<accession>A0ABY1CII7</accession>
<keyword evidence="3" id="KW-1003">Cell membrane</keyword>
<comment type="pathway">
    <text evidence="2">Cell wall biogenesis; lipoteichoic acid biosynthesis.</text>
</comment>
<name>A0ABY1CII7_9FIRM</name>
<dbReference type="CDD" id="cd16015">
    <property type="entry name" value="LTA_synthase"/>
    <property type="match status" value="1"/>
</dbReference>
<evidence type="ECO:0000256" key="2">
    <source>
        <dbReference type="ARBA" id="ARBA00004936"/>
    </source>
</evidence>
<feature type="transmembrane region" description="Helical" evidence="7">
    <location>
        <begin position="152"/>
        <end position="170"/>
    </location>
</feature>
<evidence type="ECO:0000256" key="7">
    <source>
        <dbReference type="SAM" id="Phobius"/>
    </source>
</evidence>
<evidence type="ECO:0000313" key="10">
    <source>
        <dbReference type="Proteomes" id="UP000198970"/>
    </source>
</evidence>
<dbReference type="Gene3D" id="3.40.720.10">
    <property type="entry name" value="Alkaline Phosphatase, subunit A"/>
    <property type="match status" value="1"/>
</dbReference>
<sequence length="622" mass="71206">MIRERLQKWCKIAGMFITTVIMLLIPCASYILFEYVTGNLLTIPLSMAVLNIGLIYIIYLAVIAVSGSTRIGIPFTTVFLYIVSVAEYLVTGFRGRPIMIWDVLALRTAMSVAGNYEFVFTKEMYLACLGVQVICLFALLFPIRVKGRNKRLAFAGGGTGVVLSFILWFYSCLIPYKGLEINMWEVNETYQEYGYVLSTAVSFNYAVKKKPKGYSFAKVKQIYDTVKADNQVLLASAGDVDVESEDKITPVNIICIMNESFSDLKVAGNFKTNQEYFPFLNSLKENTVKGSLTVPVFGSLTSNSEFEFLTGDSISQLPANSIAYQFNVKPNTYSLVSTLKSQGYDTVAMHPYPKENWNRQECYRNLGFDEFLDIEDYEGSELLRNYISDRADYEKLIERVESKENSEDKLFLFNVTMQNHGGYDILFDDFDQEVWLTGSLKGKYPKADQYLSLMKRSDEALEYLISYFEQSSEPTMIVLFGDHQPSVEDEFFNDISGTPSSLVKNQDRMMWYQTPFLIWTNYEMQAEEKGEMGAIYLSSEVLKKAGVTMTPYQQFLLKMEETFPVVHPIGCLDQEGNYYSWEALNNPENPYSELIKNYEYLVYNHIFDGKKLKEMFSLETDN</sequence>
<dbReference type="GO" id="GO:0016740">
    <property type="term" value="F:transferase activity"/>
    <property type="evidence" value="ECO:0007669"/>
    <property type="project" value="UniProtKB-KW"/>
</dbReference>
<keyword evidence="4 7" id="KW-0812">Transmembrane</keyword>
<evidence type="ECO:0000256" key="3">
    <source>
        <dbReference type="ARBA" id="ARBA00022475"/>
    </source>
</evidence>
<dbReference type="EMBL" id="LT630003">
    <property type="protein sequence ID" value="SEU07052.1"/>
    <property type="molecule type" value="Genomic_DNA"/>
</dbReference>
<dbReference type="InterPro" id="IPR000917">
    <property type="entry name" value="Sulfatase_N"/>
</dbReference>
<comment type="subcellular location">
    <subcellularLocation>
        <location evidence="1">Cell membrane</location>
        <topology evidence="1">Multi-pass membrane protein</topology>
    </subcellularLocation>
</comment>
<evidence type="ECO:0000256" key="6">
    <source>
        <dbReference type="ARBA" id="ARBA00023136"/>
    </source>
</evidence>
<dbReference type="InterPro" id="IPR017850">
    <property type="entry name" value="Alkaline_phosphatase_core_sf"/>
</dbReference>
<evidence type="ECO:0000313" key="9">
    <source>
        <dbReference type="EMBL" id="SEU07052.1"/>
    </source>
</evidence>
<reference evidence="9 10" key="1">
    <citation type="submission" date="2016-10" db="EMBL/GenBank/DDBJ databases">
        <authorList>
            <person name="Varghese N."/>
            <person name="Submissions S."/>
        </authorList>
    </citation>
    <scope>NUCLEOTIDE SEQUENCE [LARGE SCALE GENOMIC DNA]</scope>
    <source>
        <strain evidence="9 10">ATCC 19403</strain>
    </source>
</reference>
<dbReference type="Proteomes" id="UP000198970">
    <property type="component" value="Chromosome I"/>
</dbReference>